<evidence type="ECO:0000256" key="1">
    <source>
        <dbReference type="SAM" id="Phobius"/>
    </source>
</evidence>
<keyword evidence="1" id="KW-0812">Transmembrane</keyword>
<dbReference type="EMBL" id="JACSQE010000001">
    <property type="protein sequence ID" value="MBD7997113.1"/>
    <property type="molecule type" value="Genomic_DNA"/>
</dbReference>
<protein>
    <recommendedName>
        <fullName evidence="4">DUF1129 family protein</fullName>
    </recommendedName>
</protein>
<proteinExistence type="predicted"/>
<accession>A0ABR8UX68</accession>
<dbReference type="RefSeq" id="WP_191788864.1">
    <property type="nucleotide sequence ID" value="NZ_JACSQE010000001.1"/>
</dbReference>
<feature type="transmembrane region" description="Helical" evidence="1">
    <location>
        <begin position="194"/>
        <end position="211"/>
    </location>
</feature>
<reference evidence="2 3" key="1">
    <citation type="submission" date="2020-08" db="EMBL/GenBank/DDBJ databases">
        <title>A Genomic Blueprint of the Chicken Gut Microbiome.</title>
        <authorList>
            <person name="Gilroy R."/>
            <person name="Ravi A."/>
            <person name="Getino M."/>
            <person name="Pursley I."/>
            <person name="Horton D.L."/>
            <person name="Alikhan N.-F."/>
            <person name="Baker D."/>
            <person name="Gharbi K."/>
            <person name="Hall N."/>
            <person name="Watson M."/>
            <person name="Adriaenssens E.M."/>
            <person name="Foster-Nyarko E."/>
            <person name="Jarju S."/>
            <person name="Secka A."/>
            <person name="Antonio M."/>
            <person name="Oren A."/>
            <person name="Chaudhuri R."/>
            <person name="La Ragione R.M."/>
            <person name="Hildebrand F."/>
            <person name="Pallen M.J."/>
        </authorList>
    </citation>
    <scope>NUCLEOTIDE SEQUENCE [LARGE SCALE GENOMIC DNA]</scope>
    <source>
        <strain evidence="2 3">Sa2CUA8</strain>
    </source>
</reference>
<keyword evidence="1" id="KW-0472">Membrane</keyword>
<gene>
    <name evidence="2" type="ORF">H9640_00900</name>
</gene>
<feature type="transmembrane region" description="Helical" evidence="1">
    <location>
        <begin position="128"/>
        <end position="150"/>
    </location>
</feature>
<organism evidence="2 3">
    <name type="scientific">Oerskovia gallyi</name>
    <dbReference type="NCBI Taxonomy" id="2762226"/>
    <lineage>
        <taxon>Bacteria</taxon>
        <taxon>Bacillati</taxon>
        <taxon>Actinomycetota</taxon>
        <taxon>Actinomycetes</taxon>
        <taxon>Micrococcales</taxon>
        <taxon>Cellulomonadaceae</taxon>
        <taxon>Oerskovia</taxon>
    </lineage>
</organism>
<feature type="transmembrane region" description="Helical" evidence="1">
    <location>
        <begin position="245"/>
        <end position="264"/>
    </location>
</feature>
<evidence type="ECO:0000313" key="3">
    <source>
        <dbReference type="Proteomes" id="UP000633601"/>
    </source>
</evidence>
<comment type="caution">
    <text evidence="2">The sequence shown here is derived from an EMBL/GenBank/DDBJ whole genome shotgun (WGS) entry which is preliminary data.</text>
</comment>
<keyword evidence="1" id="KW-1133">Transmembrane helix</keyword>
<evidence type="ECO:0008006" key="4">
    <source>
        <dbReference type="Google" id="ProtNLM"/>
    </source>
</evidence>
<sequence length="266" mass="28082">MTRTSEKRTAARYEIERRLAPHVEEEWAEAFLIELRLLDVPGAALGGALTEVESHCAESGESAAEAFGNPVAYARSLDLPVEPDRRWEVVKVLGPVTAQFLGLLLLGWGGSAVALAGRAGDAAPSVDVTAGMLAMIAAFGAAILLFYRFSSPVLRTILERPLVSFFALAGCMAVLVVVPVLLDGVLVSLPAWPVAVAGALVLAVGTAWSAVQARRGTLDDPIVSPLPGEPQDGPVRRSRRLSATVTWVVPAFALVSLGVTWLLLGR</sequence>
<feature type="transmembrane region" description="Helical" evidence="1">
    <location>
        <begin position="92"/>
        <end position="116"/>
    </location>
</feature>
<dbReference type="Proteomes" id="UP000633601">
    <property type="component" value="Unassembled WGS sequence"/>
</dbReference>
<name>A0ABR8UX68_9CELL</name>
<feature type="transmembrane region" description="Helical" evidence="1">
    <location>
        <begin position="162"/>
        <end position="182"/>
    </location>
</feature>
<evidence type="ECO:0000313" key="2">
    <source>
        <dbReference type="EMBL" id="MBD7997113.1"/>
    </source>
</evidence>
<keyword evidence="3" id="KW-1185">Reference proteome</keyword>